<dbReference type="Proteomes" id="UP000693970">
    <property type="component" value="Unassembled WGS sequence"/>
</dbReference>
<feature type="region of interest" description="Disordered" evidence="1">
    <location>
        <begin position="2440"/>
        <end position="2556"/>
    </location>
</feature>
<feature type="region of interest" description="Disordered" evidence="1">
    <location>
        <begin position="526"/>
        <end position="646"/>
    </location>
</feature>
<feature type="compositionally biased region" description="Low complexity" evidence="1">
    <location>
        <begin position="2090"/>
        <end position="2099"/>
    </location>
</feature>
<feature type="compositionally biased region" description="Low complexity" evidence="1">
    <location>
        <begin position="2468"/>
        <end position="2478"/>
    </location>
</feature>
<feature type="compositionally biased region" description="Polar residues" evidence="1">
    <location>
        <begin position="382"/>
        <end position="396"/>
    </location>
</feature>
<feature type="transmembrane region" description="Helical" evidence="2">
    <location>
        <begin position="26"/>
        <end position="44"/>
    </location>
</feature>
<feature type="compositionally biased region" description="Low complexity" evidence="1">
    <location>
        <begin position="1035"/>
        <end position="1044"/>
    </location>
</feature>
<feature type="compositionally biased region" description="Low complexity" evidence="1">
    <location>
        <begin position="840"/>
        <end position="849"/>
    </location>
</feature>
<feature type="compositionally biased region" description="Polar residues" evidence="1">
    <location>
        <begin position="2321"/>
        <end position="2338"/>
    </location>
</feature>
<gene>
    <name evidence="3" type="ORF">IV203_023782</name>
</gene>
<feature type="compositionally biased region" description="Basic residues" evidence="1">
    <location>
        <begin position="234"/>
        <end position="243"/>
    </location>
</feature>
<feature type="region of interest" description="Disordered" evidence="1">
    <location>
        <begin position="116"/>
        <end position="424"/>
    </location>
</feature>
<feature type="compositionally biased region" description="Acidic residues" evidence="1">
    <location>
        <begin position="1447"/>
        <end position="1456"/>
    </location>
</feature>
<feature type="compositionally biased region" description="Polar residues" evidence="1">
    <location>
        <begin position="2110"/>
        <end position="2127"/>
    </location>
</feature>
<feature type="compositionally biased region" description="Low complexity" evidence="1">
    <location>
        <begin position="1190"/>
        <end position="1209"/>
    </location>
</feature>
<feature type="compositionally biased region" description="Low complexity" evidence="1">
    <location>
        <begin position="2301"/>
        <end position="2310"/>
    </location>
</feature>
<feature type="region of interest" description="Disordered" evidence="1">
    <location>
        <begin position="2229"/>
        <end position="2338"/>
    </location>
</feature>
<feature type="compositionally biased region" description="Low complexity" evidence="1">
    <location>
        <begin position="526"/>
        <end position="545"/>
    </location>
</feature>
<feature type="compositionally biased region" description="Acidic residues" evidence="1">
    <location>
        <begin position="794"/>
        <end position="803"/>
    </location>
</feature>
<comment type="caution">
    <text evidence="3">The sequence shown here is derived from an EMBL/GenBank/DDBJ whole genome shotgun (WGS) entry which is preliminary data.</text>
</comment>
<feature type="compositionally biased region" description="Low complexity" evidence="1">
    <location>
        <begin position="1640"/>
        <end position="1650"/>
    </location>
</feature>
<feature type="compositionally biased region" description="Acidic residues" evidence="1">
    <location>
        <begin position="2275"/>
        <end position="2284"/>
    </location>
</feature>
<feature type="compositionally biased region" description="Polar residues" evidence="1">
    <location>
        <begin position="860"/>
        <end position="877"/>
    </location>
</feature>
<feature type="region of interest" description="Disordered" evidence="1">
    <location>
        <begin position="1612"/>
        <end position="1705"/>
    </location>
</feature>
<feature type="compositionally biased region" description="Polar residues" evidence="1">
    <location>
        <begin position="1899"/>
        <end position="1916"/>
    </location>
</feature>
<feature type="region of interest" description="Disordered" evidence="1">
    <location>
        <begin position="1190"/>
        <end position="1299"/>
    </location>
</feature>
<accession>A0A9K3KBG9</accession>
<feature type="compositionally biased region" description="Low complexity" evidence="1">
    <location>
        <begin position="1863"/>
        <end position="1872"/>
    </location>
</feature>
<feature type="compositionally biased region" description="Polar residues" evidence="1">
    <location>
        <begin position="979"/>
        <end position="1000"/>
    </location>
</feature>
<evidence type="ECO:0000256" key="1">
    <source>
        <dbReference type="SAM" id="MobiDB-lite"/>
    </source>
</evidence>
<feature type="compositionally biased region" description="Low complexity" evidence="1">
    <location>
        <begin position="748"/>
        <end position="767"/>
    </location>
</feature>
<feature type="compositionally biased region" description="Basic residues" evidence="1">
    <location>
        <begin position="310"/>
        <end position="326"/>
    </location>
</feature>
<reference evidence="3" key="1">
    <citation type="journal article" date="2021" name="Sci. Rep.">
        <title>Diploid genomic architecture of Nitzschia inconspicua, an elite biomass production diatom.</title>
        <authorList>
            <person name="Oliver A."/>
            <person name="Podell S."/>
            <person name="Pinowska A."/>
            <person name="Traller J.C."/>
            <person name="Smith S.R."/>
            <person name="McClure R."/>
            <person name="Beliaev A."/>
            <person name="Bohutskyi P."/>
            <person name="Hill E.A."/>
            <person name="Rabines A."/>
            <person name="Zheng H."/>
            <person name="Allen L.Z."/>
            <person name="Kuo A."/>
            <person name="Grigoriev I.V."/>
            <person name="Allen A.E."/>
            <person name="Hazlebeck D."/>
            <person name="Allen E.E."/>
        </authorList>
    </citation>
    <scope>NUCLEOTIDE SEQUENCE</scope>
    <source>
        <strain evidence="3">Hildebrandi</strain>
    </source>
</reference>
<feature type="compositionally biased region" description="Low complexity" evidence="1">
    <location>
        <begin position="1473"/>
        <end position="1482"/>
    </location>
</feature>
<feature type="compositionally biased region" description="Polar residues" evidence="1">
    <location>
        <begin position="278"/>
        <end position="287"/>
    </location>
</feature>
<keyword evidence="2" id="KW-1133">Transmembrane helix</keyword>
<dbReference type="OrthoDB" id="56080at2759"/>
<feature type="compositionally biased region" description="Low complexity" evidence="1">
    <location>
        <begin position="1262"/>
        <end position="1271"/>
    </location>
</feature>
<feature type="compositionally biased region" description="Polar residues" evidence="1">
    <location>
        <begin position="1493"/>
        <end position="1510"/>
    </location>
</feature>
<feature type="compositionally biased region" description="Low complexity" evidence="1">
    <location>
        <begin position="1612"/>
        <end position="1631"/>
    </location>
</feature>
<feature type="compositionally biased region" description="Low complexity" evidence="1">
    <location>
        <begin position="2229"/>
        <end position="2248"/>
    </location>
</feature>
<feature type="compositionally biased region" description="Low complexity" evidence="1">
    <location>
        <begin position="554"/>
        <end position="563"/>
    </location>
</feature>
<keyword evidence="4" id="KW-1185">Reference proteome</keyword>
<feature type="region of interest" description="Disordered" evidence="1">
    <location>
        <begin position="1401"/>
        <end position="1510"/>
    </location>
</feature>
<feature type="compositionally biased region" description="Polar residues" evidence="1">
    <location>
        <begin position="403"/>
        <end position="424"/>
    </location>
</feature>
<proteinExistence type="predicted"/>
<feature type="compositionally biased region" description="Acidic residues" evidence="1">
    <location>
        <begin position="2486"/>
        <end position="2495"/>
    </location>
</feature>
<feature type="compositionally biased region" description="Low complexity" evidence="1">
    <location>
        <begin position="2018"/>
        <end position="2037"/>
    </location>
</feature>
<keyword evidence="2" id="KW-0812">Transmembrane</keyword>
<feature type="compositionally biased region" description="Polar residues" evidence="1">
    <location>
        <begin position="1071"/>
        <end position="1088"/>
    </location>
</feature>
<feature type="compositionally biased region" description="Low complexity" evidence="1">
    <location>
        <begin position="1807"/>
        <end position="1826"/>
    </location>
</feature>
<feature type="compositionally biased region" description="Low complexity" evidence="1">
    <location>
        <begin position="1457"/>
        <end position="1466"/>
    </location>
</feature>
<sequence length="2556" mass="275064">MSFQSNTYQKRSLSSKVLVVSRGRPSLLRCLYVGLICIVVLPLAEPRSGHVFSFLWTKPTDGLPGATHEEEFPLSPPLERSMLRKHHVDLDRLDTAHVDAIDDSQLTLNTHFLRRKSSNTSEDASDNEIGRFLRPKQQQKKSKRRYRTRSTRKKKTQKTQTLPVKTKESFAIFTKTQNMEEEQTTDRSSNGSANSIVRHENCDDKARKQKVAGDFYSKKTKSEKEDKSLQDKSKKYRKGSKYGRTRERDGGYEFTKTNKSQKSDNQKCENGISKKGKYNNSRSISCKKSSKGDYTKRKEQSRSDGDSRKQSGKKKCRTNRKSKAGNKSKSDRDDCEWTQQPKNPTEIEPSTTPNNPSQTPTYLPTTRYQTVNPTSDPGGIDNPSTNPGTTADPTSNPKEEPTDTSTQKPTDNPTGSSCDCSDENSPVSYSWKCGKDLYYCASKITSICSQSMASDVTPVPLNNSECAAMQAVKLKSTCITTSAVTHPKELSHKVCYTSLDPLTGIKYDGRCEKCQGYVALLPSETSAPTSVTTFTPTDEVTDTSTQKPTDDPTGDPTGEPTDTSSQKPTDDPTGDPTEEPTDTSTQTTEEPTDTSTQKPTDNPTEEPTDTSTQKPTENPTEESTDTSTQKPTDNPTGSSCDCSDENSPVSYSWKCGKDLYYCASKITSICSQSIASDVTPVPLNDSECAAMQAVKLKSTCITTSAVTHPKELSHKVCYTSLDPLNGIKYDGRCEKCQGYVALLPSETSAPTSVTTFTPTDEVTDTSTQKPTDDPTGDPTEEPTDTSTQKPTDDPTGDPTEEPTDTSTQKPTDDPTGDPTEEPTDTSTQKPTDNPTEEPTDTSTQKPTENPTEEPTDTSTQKPTDNPTGSSCDCSDENSPVSYSWKCGKDLYYCASKITSICSQSMASDVTPVPLNDSECAAMQAVKLKSTCITTSAVTHPKELSHKVCYTSLDPLTGIKYDGRCEKCQGYVALLPSETSAPTSVTTFTPTDEVSDTSTQKPTDDPTGDPTGEPTDTSSQKPTDDPTGDPTEEPTDTSTQKPTDNPTEEPTDTSTQKPTENPTEEPTDTSTQKPTDNPTGSSCDCSDENSPVSYSWKCGKDLYYCASKITSICSQSMASDVTPVPLNDSECAAMQAVKLKSTCITTSAVTHPKELSHKVCYTSLDPLTGIKYDGRCEKCQGYVALLPSETSAPTSVTTFTPTDEVTDTSTQKPTDDPTGDPTGEPTDTSSQKPTDDPTGDPTEEPTDTSTQKPTDNPTEEPTDTSTQKPTENPTEEPTDTSTQKPTDNPTGSSCDCSDENSPVSYSWKCGKDLYYCASKITSICSQSMASDVTPVPLNNSECAAMQAVKLKSTCITTSAVTHPKELSHKVCYTSLDPLTGIKYDGRCEKCQGYVALLPSETSAPTSVTTFTPTDEVTDTSTQKPSDDPTGDPTGEPTDTSSQKPTDDPTGDPTEEPTDTSTQKPTDNPTEEPTDTSTQKPTENPTEEPTDTSTQKPTDNPTGSSCDCSDENSPVSYSWKCGKDLYYCASKITSICSQSMASDVTPVPLNNSECAAMQAVKLKSTCITTSAVTHPKELSHKVCYTSLDPLTGIKYDGRCEKCQGYVALLPSETSAPTSVTTFTPTDEVTDTSTQKPSDDPTGDPTGEPTDTSSQKPTDDPTGDPTEEPTDTSTQKPTDNPTEEPTDTSTQKPTDNPTGSSCDCSDENSPVSYSWKCGKDLYYCASKITSICSQSMASDVTPVPLNDSECAAMQAVKLKSTCITTSAVTHPKELSHKVCYTSLDPLTGIKYDGRCEKCQGYVALLPSETSAPTSVTTFTPTDEVTDTSTQKPTDDPTGDPTGEPTDTSSQKPTDDPTGDPTEEPTDTSTQKPTDNPTEEPTDTSTQKPTENPTEEPTDTSTQKPTDNPTGSSCDCSDENSPVSYSWKCGKDLYYCASKITSICSQSMASDVTPVPLNDSECAAMQAVKLKSTCITTSAVTHPKELSHKVCYTSLDPLTGIKYDGRCEKCQGYVALLPSETSAPTSVTTFTPTDEVTDTSTQKPTDDPTGDPTGEPTDTSSQKPTDDPTGDPTEEPTDTSTQKPTDNPTEEPTDTSTQKPTENPTEEPTDTSTQKPTDNPTGSSCDCSDENSPVSYSWKCGKDLYYCASKITSICSQSMASDVTPVPLNNSECAAMQAVKLKSTCITTSAVTHPKELSHKVCYTSLDPLTGIKYDGRCEKCQGYVALLPSETSAPTSVTTFTPTDEVTDTSTQKPSDDPTGDPTGEPTDTSSQKPTDDPTGDPTEEPTDTSTQKPTDNPTEEPTDTSTQKPTENPTEEPTDTSTQKPTDNPTGSSCDCSDENSPVSYSWKCGKDLYYCASKITSICSQSMASDVTPVPLNNSECAAMQAVKLKSTCITTSAVTHPKELSHKVCYTSLDPLTGIKYDGRCEKCQGYVALLPSETSAPTSVTTFTPTDEVTDTSTQKPSDDPTGDPTGEPTDTSSQKPTDDPTGDPTEEPTDTSTQKPTDNPTEEPTDTSTQKPTENPTEEPTDTSTQKPTDNPTGSSCDCSDENSPVSYSW</sequence>
<feature type="compositionally biased region" description="Polar residues" evidence="1">
    <location>
        <begin position="1282"/>
        <end position="1299"/>
    </location>
</feature>
<feature type="compositionally biased region" description="Basic and acidic residues" evidence="1">
    <location>
        <begin position="216"/>
        <end position="233"/>
    </location>
</feature>
<feature type="compositionally biased region" description="Low complexity" evidence="1">
    <location>
        <begin position="2496"/>
        <end position="2505"/>
    </location>
</feature>
<feature type="compositionally biased region" description="Polar residues" evidence="1">
    <location>
        <begin position="362"/>
        <end position="375"/>
    </location>
</feature>
<feature type="region of interest" description="Disordered" evidence="1">
    <location>
        <begin position="2018"/>
        <end position="2127"/>
    </location>
</feature>
<feature type="compositionally biased region" description="Acidic residues" evidence="1">
    <location>
        <begin position="1236"/>
        <end position="1245"/>
    </location>
</feature>
<feature type="region of interest" description="Disordered" evidence="1">
    <location>
        <begin position="1807"/>
        <end position="1916"/>
    </location>
</feature>
<feature type="compositionally biased region" description="Basic residues" evidence="1">
    <location>
        <begin position="133"/>
        <end position="157"/>
    </location>
</feature>
<protein>
    <submittedName>
        <fullName evidence="3">Peptidase M15B and M15C DD-carboxypeptidase family protein</fullName>
    </submittedName>
</protein>
<feature type="compositionally biased region" description="Low complexity" evidence="1">
    <location>
        <begin position="1246"/>
        <end position="1255"/>
    </location>
</feature>
<dbReference type="PANTHER" id="PTHR36489">
    <property type="entry name" value="PROTEIN-COUPLED RECEPTOR GPR1, PUTATIVE-RELATED"/>
    <property type="match status" value="1"/>
</dbReference>
<feature type="compositionally biased region" description="Low complexity" evidence="1">
    <location>
        <begin position="1051"/>
        <end position="1060"/>
    </location>
</feature>
<feature type="compositionally biased region" description="Polar residues" evidence="1">
    <location>
        <begin position="2532"/>
        <end position="2556"/>
    </location>
</feature>
<evidence type="ECO:0000313" key="4">
    <source>
        <dbReference type="Proteomes" id="UP000693970"/>
    </source>
</evidence>
<evidence type="ECO:0000313" key="3">
    <source>
        <dbReference type="EMBL" id="KAG7340239.1"/>
    </source>
</evidence>
<feature type="compositionally biased region" description="Acidic residues" evidence="1">
    <location>
        <begin position="2064"/>
        <end position="2073"/>
    </location>
</feature>
<feature type="compositionally biased region" description="Low complexity" evidence="1">
    <location>
        <begin position="349"/>
        <end position="361"/>
    </location>
</feature>
<feature type="compositionally biased region" description="Low complexity" evidence="1">
    <location>
        <begin position="1401"/>
        <end position="1420"/>
    </location>
</feature>
<feature type="region of interest" description="Disordered" evidence="1">
    <location>
        <begin position="979"/>
        <end position="1088"/>
    </location>
</feature>
<feature type="compositionally biased region" description="Low complexity" evidence="1">
    <location>
        <begin position="582"/>
        <end position="602"/>
    </location>
</feature>
<feature type="compositionally biased region" description="Low complexity" evidence="1">
    <location>
        <begin position="1429"/>
        <end position="1439"/>
    </location>
</feature>
<feature type="compositionally biased region" description="Acidic residues" evidence="1">
    <location>
        <begin position="814"/>
        <end position="823"/>
    </location>
</feature>
<feature type="compositionally biased region" description="Low complexity" evidence="1">
    <location>
        <begin position="1218"/>
        <end position="1227"/>
    </location>
</feature>
<feature type="compositionally biased region" description="Basic and acidic residues" evidence="1">
    <location>
        <begin position="290"/>
        <end position="309"/>
    </location>
</feature>
<feature type="compositionally biased region" description="Low complexity" evidence="1">
    <location>
        <begin position="2074"/>
        <end position="2083"/>
    </location>
</feature>
<feature type="compositionally biased region" description="Basic and acidic residues" evidence="1">
    <location>
        <begin position="197"/>
        <end position="206"/>
    </location>
</feature>
<organism evidence="3 4">
    <name type="scientific">Nitzschia inconspicua</name>
    <dbReference type="NCBI Taxonomy" id="303405"/>
    <lineage>
        <taxon>Eukaryota</taxon>
        <taxon>Sar</taxon>
        <taxon>Stramenopiles</taxon>
        <taxon>Ochrophyta</taxon>
        <taxon>Bacillariophyta</taxon>
        <taxon>Bacillariophyceae</taxon>
        <taxon>Bacillariophycidae</taxon>
        <taxon>Bacillariales</taxon>
        <taxon>Bacillariaceae</taxon>
        <taxon>Nitzschia</taxon>
    </lineage>
</organism>
<keyword evidence="2" id="KW-0472">Membrane</keyword>
<feature type="region of interest" description="Disordered" evidence="1">
    <location>
        <begin position="748"/>
        <end position="877"/>
    </location>
</feature>
<feature type="compositionally biased region" description="Acidic residues" evidence="1">
    <location>
        <begin position="1025"/>
        <end position="1034"/>
    </location>
</feature>
<feature type="compositionally biased region" description="Low complexity" evidence="1">
    <location>
        <begin position="2285"/>
        <end position="2294"/>
    </location>
</feature>
<feature type="compositionally biased region" description="Low complexity" evidence="1">
    <location>
        <begin position="1668"/>
        <end position="1677"/>
    </location>
</feature>
<feature type="compositionally biased region" description="Low complexity" evidence="1">
    <location>
        <begin position="1879"/>
        <end position="1888"/>
    </location>
</feature>
<feature type="compositionally biased region" description="Low complexity" evidence="1">
    <location>
        <begin position="2257"/>
        <end position="2267"/>
    </location>
</feature>
<feature type="compositionally biased region" description="Low complexity" evidence="1">
    <location>
        <begin position="824"/>
        <end position="833"/>
    </location>
</feature>
<feature type="compositionally biased region" description="Polar residues" evidence="1">
    <location>
        <begin position="625"/>
        <end position="646"/>
    </location>
</feature>
<dbReference type="PANTHER" id="PTHR36489:SF2">
    <property type="entry name" value="APPLE DOMAIN-CONTAINING PROTEIN"/>
    <property type="match status" value="1"/>
</dbReference>
<name>A0A9K3KBG9_9STRA</name>
<feature type="compositionally biased region" description="Low complexity" evidence="1">
    <location>
        <begin position="1007"/>
        <end position="1016"/>
    </location>
</feature>
<feature type="compositionally biased region" description="Polar residues" evidence="1">
    <location>
        <begin position="1688"/>
        <end position="1705"/>
    </location>
</feature>
<reference evidence="3" key="2">
    <citation type="submission" date="2021-04" db="EMBL/GenBank/DDBJ databases">
        <authorList>
            <person name="Podell S."/>
        </authorList>
    </citation>
    <scope>NUCLEOTIDE SEQUENCE</scope>
    <source>
        <strain evidence="3">Hildebrandi</strain>
    </source>
</reference>
<feature type="compositionally biased region" description="Polar residues" evidence="1">
    <location>
        <begin position="186"/>
        <end position="195"/>
    </location>
</feature>
<feature type="compositionally biased region" description="Acidic residues" evidence="1">
    <location>
        <begin position="572"/>
        <end position="581"/>
    </location>
</feature>
<feature type="compositionally biased region" description="Low complexity" evidence="1">
    <location>
        <begin position="2046"/>
        <end position="2055"/>
    </location>
</feature>
<feature type="compositionally biased region" description="Low complexity" evidence="1">
    <location>
        <begin position="1835"/>
        <end position="1844"/>
    </location>
</feature>
<feature type="compositionally biased region" description="Acidic residues" evidence="1">
    <location>
        <begin position="1853"/>
        <end position="1862"/>
    </location>
</feature>
<feature type="compositionally biased region" description="Acidic residues" evidence="1">
    <location>
        <begin position="774"/>
        <end position="783"/>
    </location>
</feature>
<dbReference type="EMBL" id="JAGRRH010000027">
    <property type="protein sequence ID" value="KAG7340239.1"/>
    <property type="molecule type" value="Genomic_DNA"/>
</dbReference>
<feature type="compositionally biased region" description="Low complexity" evidence="1">
    <location>
        <begin position="2440"/>
        <end position="2459"/>
    </location>
</feature>
<evidence type="ECO:0000256" key="2">
    <source>
        <dbReference type="SAM" id="Phobius"/>
    </source>
</evidence>
<feature type="compositionally biased region" description="Low complexity" evidence="1">
    <location>
        <begin position="2512"/>
        <end position="2521"/>
    </location>
</feature>
<feature type="compositionally biased region" description="Acidic residues" evidence="1">
    <location>
        <begin position="1658"/>
        <end position="1667"/>
    </location>
</feature>